<dbReference type="InterPro" id="IPR013087">
    <property type="entry name" value="Znf_C2H2_type"/>
</dbReference>
<evidence type="ECO:0000256" key="1">
    <source>
        <dbReference type="PROSITE-ProRule" id="PRU00042"/>
    </source>
</evidence>
<gene>
    <name evidence="4" type="ORF">BCV71DRAFT_262558</name>
</gene>
<dbReference type="PROSITE" id="PS50157">
    <property type="entry name" value="ZINC_FINGER_C2H2_2"/>
    <property type="match status" value="1"/>
</dbReference>
<sequence length="202" mass="23325">MAKLVVIINACFECNKKFVQPQKLRKHLVNQHITFPERTKARRHNNHNFTYVKTSAAHDSIEEHFGCPACLQRYAMIHELKNHYYSDHPDTIPATHQQQLQRQITNKDDSLSHRQEIATASDDSVEEHQEIITSNDGVLATGQPEQSAEQNKRRASYNDSIENELLNPTGIYFPPPDPQNHFMVVSRCERCPFQLPTIDPQQ</sequence>
<evidence type="ECO:0000256" key="2">
    <source>
        <dbReference type="SAM" id="MobiDB-lite"/>
    </source>
</evidence>
<dbReference type="SMART" id="SM00355">
    <property type="entry name" value="ZnF_C2H2"/>
    <property type="match status" value="2"/>
</dbReference>
<dbReference type="PROSITE" id="PS00028">
    <property type="entry name" value="ZINC_FINGER_C2H2_1"/>
    <property type="match status" value="2"/>
</dbReference>
<feature type="region of interest" description="Disordered" evidence="2">
    <location>
        <begin position="119"/>
        <end position="156"/>
    </location>
</feature>
<protein>
    <recommendedName>
        <fullName evidence="3">C2H2-type domain-containing protein</fullName>
    </recommendedName>
</protein>
<organism evidence="4 5">
    <name type="scientific">Rhizopus microsporus</name>
    <dbReference type="NCBI Taxonomy" id="58291"/>
    <lineage>
        <taxon>Eukaryota</taxon>
        <taxon>Fungi</taxon>
        <taxon>Fungi incertae sedis</taxon>
        <taxon>Mucoromycota</taxon>
        <taxon>Mucoromycotina</taxon>
        <taxon>Mucoromycetes</taxon>
        <taxon>Mucorales</taxon>
        <taxon>Mucorineae</taxon>
        <taxon>Rhizopodaceae</taxon>
        <taxon>Rhizopus</taxon>
    </lineage>
</organism>
<accession>A0A1X0S6A5</accession>
<dbReference type="EMBL" id="KV921303">
    <property type="protein sequence ID" value="ORE19833.1"/>
    <property type="molecule type" value="Genomic_DNA"/>
</dbReference>
<dbReference type="AlphaFoldDB" id="A0A1X0S6A5"/>
<evidence type="ECO:0000313" key="5">
    <source>
        <dbReference type="Proteomes" id="UP000242381"/>
    </source>
</evidence>
<dbReference type="GO" id="GO:0008270">
    <property type="term" value="F:zinc ion binding"/>
    <property type="evidence" value="ECO:0007669"/>
    <property type="project" value="UniProtKB-KW"/>
</dbReference>
<feature type="domain" description="C2H2-type" evidence="3">
    <location>
        <begin position="9"/>
        <end position="32"/>
    </location>
</feature>
<keyword evidence="1" id="KW-0863">Zinc-finger</keyword>
<keyword evidence="1" id="KW-0479">Metal-binding</keyword>
<name>A0A1X0S6A5_RHIZD</name>
<proteinExistence type="predicted"/>
<evidence type="ECO:0000313" key="4">
    <source>
        <dbReference type="EMBL" id="ORE19833.1"/>
    </source>
</evidence>
<evidence type="ECO:0000259" key="3">
    <source>
        <dbReference type="PROSITE" id="PS50157"/>
    </source>
</evidence>
<dbReference type="Proteomes" id="UP000242381">
    <property type="component" value="Unassembled WGS sequence"/>
</dbReference>
<keyword evidence="1" id="KW-0862">Zinc</keyword>
<reference evidence="4 5" key="1">
    <citation type="journal article" date="2016" name="Proc. Natl. Acad. Sci. U.S.A.">
        <title>Lipid metabolic changes in an early divergent fungus govern the establishment of a mutualistic symbiosis with endobacteria.</title>
        <authorList>
            <person name="Lastovetsky O.A."/>
            <person name="Gaspar M.L."/>
            <person name="Mondo S.J."/>
            <person name="LaButti K.M."/>
            <person name="Sandor L."/>
            <person name="Grigoriev I.V."/>
            <person name="Henry S.A."/>
            <person name="Pawlowska T.E."/>
        </authorList>
    </citation>
    <scope>NUCLEOTIDE SEQUENCE [LARGE SCALE GENOMIC DNA]</scope>
    <source>
        <strain evidence="4 5">ATCC 11559</strain>
    </source>
</reference>